<reference evidence="8 9" key="1">
    <citation type="submission" date="2020-12" db="EMBL/GenBank/DDBJ databases">
        <title>Halosimplex halophilum sp. nov. and Halosimplex salinum sp. nov., two new members of the genus Halosimplex.</title>
        <authorList>
            <person name="Cui H.L."/>
        </authorList>
    </citation>
    <scope>NUCLEOTIDE SEQUENCE [LARGE SCALE GENOMIC DNA]</scope>
    <source>
        <strain evidence="8 9">YGH94</strain>
    </source>
</reference>
<keyword evidence="4" id="KW-0378">Hydrolase</keyword>
<keyword evidence="5" id="KW-0460">Magnesium</keyword>
<dbReference type="InterPro" id="IPR036702">
    <property type="entry name" value="ComB-like_sf"/>
</dbReference>
<evidence type="ECO:0000313" key="9">
    <source>
        <dbReference type="Proteomes" id="UP000595001"/>
    </source>
</evidence>
<evidence type="ECO:0000256" key="6">
    <source>
        <dbReference type="ARBA" id="ARBA00033711"/>
    </source>
</evidence>
<dbReference type="GO" id="GO:0050545">
    <property type="term" value="F:sulfopyruvate decarboxylase activity"/>
    <property type="evidence" value="ECO:0007669"/>
    <property type="project" value="TreeGrafter"/>
</dbReference>
<proteinExistence type="inferred from homology"/>
<dbReference type="KEGG" id="hlt:I7X12_08925"/>
<dbReference type="GO" id="GO:0000287">
    <property type="term" value="F:magnesium ion binding"/>
    <property type="evidence" value="ECO:0007669"/>
    <property type="project" value="InterPro"/>
</dbReference>
<evidence type="ECO:0000256" key="2">
    <source>
        <dbReference type="ARBA" id="ARBA00009997"/>
    </source>
</evidence>
<accession>A0A7U3WAR3</accession>
<name>A0A7U3WAR3_9EURY</name>
<evidence type="ECO:0000256" key="4">
    <source>
        <dbReference type="ARBA" id="ARBA00022801"/>
    </source>
</evidence>
<evidence type="ECO:0000256" key="3">
    <source>
        <dbReference type="ARBA" id="ARBA00012953"/>
    </source>
</evidence>
<sequence>MASLANSDLEDRLTDRILPSRARIPTDPPAGNYVVIDVTHFSTTVVELFDNGAEYVHVTEERGDEHAFKDDHPEARIGGGSSDDYTPTEGYDFFNSPTWVNDTDVAGRPAALTSTNGGAAVTDLRLGGGDDVDVYVGTLANARAVADHLDGSEKPTYMVAAGSKGKPSPEDTVGAVVIGRHIYDEAPTDAERDLYQQVAKLGKAPKYEQKADIRLNDLIEYDLRFSESAVVPKLDGQKLYDVSDE</sequence>
<evidence type="ECO:0000256" key="1">
    <source>
        <dbReference type="ARBA" id="ARBA00001946"/>
    </source>
</evidence>
<organism evidence="8 9">
    <name type="scientific">Halosimplex litoreum</name>
    <dbReference type="NCBI Taxonomy" id="1198301"/>
    <lineage>
        <taxon>Archaea</taxon>
        <taxon>Methanobacteriati</taxon>
        <taxon>Methanobacteriota</taxon>
        <taxon>Stenosarchaea group</taxon>
        <taxon>Halobacteria</taxon>
        <taxon>Halobacteriales</taxon>
        <taxon>Haloarculaceae</taxon>
        <taxon>Halosimplex</taxon>
    </lineage>
</organism>
<dbReference type="Gene3D" id="3.90.1560.10">
    <property type="entry name" value="ComB-like"/>
    <property type="match status" value="1"/>
</dbReference>
<evidence type="ECO:0000256" key="5">
    <source>
        <dbReference type="ARBA" id="ARBA00022842"/>
    </source>
</evidence>
<comment type="similarity">
    <text evidence="2">Belongs to the ComB family.</text>
</comment>
<keyword evidence="9" id="KW-1185">Reference proteome</keyword>
<dbReference type="PANTHER" id="PTHR37311">
    <property type="entry name" value="2-PHOSPHOSULFOLACTATE PHOSPHATASE-RELATED"/>
    <property type="match status" value="1"/>
</dbReference>
<feature type="region of interest" description="Disordered" evidence="7">
    <location>
        <begin position="63"/>
        <end position="84"/>
    </location>
</feature>
<evidence type="ECO:0000313" key="8">
    <source>
        <dbReference type="EMBL" id="QPV64708.1"/>
    </source>
</evidence>
<comment type="cofactor">
    <cofactor evidence="1">
        <name>Mg(2+)</name>
        <dbReference type="ChEBI" id="CHEBI:18420"/>
    </cofactor>
</comment>
<gene>
    <name evidence="8" type="ORF">I7X12_08925</name>
</gene>
<dbReference type="SUPFAM" id="SSF142823">
    <property type="entry name" value="ComB-like"/>
    <property type="match status" value="1"/>
</dbReference>
<dbReference type="EC" id="3.1.3.71" evidence="3"/>
<dbReference type="Proteomes" id="UP000595001">
    <property type="component" value="Chromosome"/>
</dbReference>
<dbReference type="PANTHER" id="PTHR37311:SF1">
    <property type="entry name" value="2-PHOSPHOSULFOLACTATE PHOSPHATASE-RELATED"/>
    <property type="match status" value="1"/>
</dbReference>
<dbReference type="GeneID" id="60588612"/>
<dbReference type="GO" id="GO:0050532">
    <property type="term" value="F:2-phosphosulfolactate phosphatase activity"/>
    <property type="evidence" value="ECO:0007669"/>
    <property type="project" value="UniProtKB-EC"/>
</dbReference>
<feature type="compositionally biased region" description="Basic and acidic residues" evidence="7">
    <location>
        <begin position="63"/>
        <end position="75"/>
    </location>
</feature>
<comment type="catalytic activity">
    <reaction evidence="6">
        <text>(2R)-O-phospho-3-sulfolactate + H2O = (2R)-3-sulfolactate + phosphate</text>
        <dbReference type="Rhea" id="RHEA:23416"/>
        <dbReference type="ChEBI" id="CHEBI:15377"/>
        <dbReference type="ChEBI" id="CHEBI:15597"/>
        <dbReference type="ChEBI" id="CHEBI:43474"/>
        <dbReference type="ChEBI" id="CHEBI:58738"/>
        <dbReference type="EC" id="3.1.3.71"/>
    </reaction>
</comment>
<evidence type="ECO:0000256" key="7">
    <source>
        <dbReference type="SAM" id="MobiDB-lite"/>
    </source>
</evidence>
<dbReference type="RefSeq" id="WP_198063471.1">
    <property type="nucleotide sequence ID" value="NZ_CP065856.1"/>
</dbReference>
<dbReference type="OrthoDB" id="233938at2157"/>
<dbReference type="EMBL" id="CP065856">
    <property type="protein sequence ID" value="QPV64708.1"/>
    <property type="molecule type" value="Genomic_DNA"/>
</dbReference>
<dbReference type="InterPro" id="IPR005238">
    <property type="entry name" value="ComB-like"/>
</dbReference>
<dbReference type="AlphaFoldDB" id="A0A7U3WAR3"/>
<protein>
    <recommendedName>
        <fullName evidence="3">2-phosphosulfolactate phosphatase</fullName>
        <ecNumber evidence="3">3.1.3.71</ecNumber>
    </recommendedName>
</protein>
<dbReference type="Pfam" id="PF04029">
    <property type="entry name" value="2-ph_phosp"/>
    <property type="match status" value="1"/>
</dbReference>